<dbReference type="CDD" id="cd17936">
    <property type="entry name" value="EEXXEc_NFX1"/>
    <property type="match status" value="1"/>
</dbReference>
<evidence type="ECO:0000313" key="7">
    <source>
        <dbReference type="EMBL" id="KXJ91021.1"/>
    </source>
</evidence>
<dbReference type="CDD" id="cd06008">
    <property type="entry name" value="NF-X1-zinc-finger"/>
    <property type="match status" value="1"/>
</dbReference>
<feature type="compositionally biased region" description="Polar residues" evidence="5">
    <location>
        <begin position="1987"/>
        <end position="2001"/>
    </location>
</feature>
<dbReference type="CDD" id="cd00009">
    <property type="entry name" value="AAA"/>
    <property type="match status" value="3"/>
</dbReference>
<dbReference type="InterPro" id="IPR041679">
    <property type="entry name" value="DNA2/NAM7-like_C"/>
</dbReference>
<evidence type="ECO:0000256" key="1">
    <source>
        <dbReference type="ARBA" id="ARBA00010378"/>
    </source>
</evidence>
<dbReference type="EMBL" id="KQ964251">
    <property type="protein sequence ID" value="KXJ91021.1"/>
    <property type="molecule type" value="Genomic_DNA"/>
</dbReference>
<dbReference type="Gene3D" id="1.10.8.60">
    <property type="match status" value="1"/>
</dbReference>
<feature type="compositionally biased region" description="Polar residues" evidence="5">
    <location>
        <begin position="2009"/>
        <end position="2029"/>
    </location>
</feature>
<dbReference type="InterPro" id="IPR000641">
    <property type="entry name" value="CbxX/CfxQ"/>
</dbReference>
<reference evidence="8" key="1">
    <citation type="submission" date="2016-02" db="EMBL/GenBank/DDBJ databases">
        <title>Draft genome sequence of Microdochium bolleyi, a fungal endophyte of beachgrass.</title>
        <authorList>
            <consortium name="DOE Joint Genome Institute"/>
            <person name="David A.S."/>
            <person name="May G."/>
            <person name="Haridas S."/>
            <person name="Lim J."/>
            <person name="Wang M."/>
            <person name="Labutti K."/>
            <person name="Lipzen A."/>
            <person name="Barry K."/>
            <person name="Grigoriev I.V."/>
        </authorList>
    </citation>
    <scope>NUCLEOTIDE SEQUENCE [LARGE SCALE GENOMIC DNA]</scope>
    <source>
        <strain evidence="8">J235TASD1</strain>
    </source>
</reference>
<keyword evidence="2" id="KW-0547">Nucleotide-binding</keyword>
<dbReference type="STRING" id="196109.A0A136J1F3"/>
<dbReference type="Pfam" id="PF17866">
    <property type="entry name" value="AAA_lid_6"/>
    <property type="match status" value="2"/>
</dbReference>
<comment type="similarity">
    <text evidence="1">Belongs to the CbxX/CfxQ family.</text>
</comment>
<evidence type="ECO:0000256" key="5">
    <source>
        <dbReference type="SAM" id="MobiDB-lite"/>
    </source>
</evidence>
<dbReference type="Pfam" id="PF00004">
    <property type="entry name" value="AAA"/>
    <property type="match status" value="3"/>
</dbReference>
<evidence type="ECO:0000256" key="4">
    <source>
        <dbReference type="ARBA" id="ARBA00022840"/>
    </source>
</evidence>
<feature type="domain" description="AAA+ ATPase" evidence="6">
    <location>
        <begin position="1462"/>
        <end position="1628"/>
    </location>
</feature>
<dbReference type="PANTHER" id="PTHR43392:SF2">
    <property type="entry name" value="AAA-TYPE ATPASE FAMILY PROTEIN _ ANKYRIN REPEAT FAMILY PROTEIN"/>
    <property type="match status" value="1"/>
</dbReference>
<feature type="compositionally biased region" description="Basic and acidic residues" evidence="5">
    <location>
        <begin position="1094"/>
        <end position="1110"/>
    </location>
</feature>
<name>A0A136J1F3_9PEZI</name>
<dbReference type="GO" id="GO:0016887">
    <property type="term" value="F:ATP hydrolysis activity"/>
    <property type="evidence" value="ECO:0007669"/>
    <property type="project" value="InterPro"/>
</dbReference>
<evidence type="ECO:0000256" key="3">
    <source>
        <dbReference type="ARBA" id="ARBA00022806"/>
    </source>
</evidence>
<dbReference type="SUPFAM" id="SSF52540">
    <property type="entry name" value="P-loop containing nucleoside triphosphate hydrolases"/>
    <property type="match status" value="4"/>
</dbReference>
<dbReference type="InterPro" id="IPR041627">
    <property type="entry name" value="AAA_lid_6"/>
</dbReference>
<keyword evidence="3" id="KW-0347">Helicase</keyword>
<accession>A0A136J1F3</accession>
<gene>
    <name evidence="7" type="ORF">Micbo1qcDRAFT_234259</name>
</gene>
<dbReference type="InterPro" id="IPR047187">
    <property type="entry name" value="SF1_C_Upf1"/>
</dbReference>
<dbReference type="Pfam" id="PF13086">
    <property type="entry name" value="AAA_11"/>
    <property type="match status" value="2"/>
</dbReference>
<evidence type="ECO:0000313" key="8">
    <source>
        <dbReference type="Proteomes" id="UP000070501"/>
    </source>
</evidence>
<dbReference type="Proteomes" id="UP000070501">
    <property type="component" value="Unassembled WGS sequence"/>
</dbReference>
<protein>
    <submittedName>
        <fullName evidence="7">Putative AAA family ATPase</fullName>
    </submittedName>
</protein>
<dbReference type="PRINTS" id="PR00819">
    <property type="entry name" value="CBXCFQXSUPER"/>
</dbReference>
<dbReference type="FunFam" id="3.40.50.300:FF:000216">
    <property type="entry name" value="Type VII secretion ATPase EccA"/>
    <property type="match status" value="3"/>
</dbReference>
<feature type="region of interest" description="Disordered" evidence="5">
    <location>
        <begin position="740"/>
        <end position="759"/>
    </location>
</feature>
<dbReference type="PANTHER" id="PTHR43392">
    <property type="entry name" value="AAA-TYPE ATPASE FAMILY PROTEIN / ANKYRIN REPEAT FAMILY PROTEIN"/>
    <property type="match status" value="1"/>
</dbReference>
<keyword evidence="8" id="KW-1185">Reference proteome</keyword>
<dbReference type="OrthoDB" id="2423195at2759"/>
<dbReference type="InterPro" id="IPR041677">
    <property type="entry name" value="DNA2/NAM7_AAA_11"/>
</dbReference>
<feature type="region of interest" description="Disordered" evidence="5">
    <location>
        <begin position="1086"/>
        <end position="1126"/>
    </location>
</feature>
<proteinExistence type="inferred from homology"/>
<organism evidence="7 8">
    <name type="scientific">Microdochium bolleyi</name>
    <dbReference type="NCBI Taxonomy" id="196109"/>
    <lineage>
        <taxon>Eukaryota</taxon>
        <taxon>Fungi</taxon>
        <taxon>Dikarya</taxon>
        <taxon>Ascomycota</taxon>
        <taxon>Pezizomycotina</taxon>
        <taxon>Sordariomycetes</taxon>
        <taxon>Xylariomycetidae</taxon>
        <taxon>Xylariales</taxon>
        <taxon>Microdochiaceae</taxon>
        <taxon>Microdochium</taxon>
    </lineage>
</organism>
<dbReference type="Pfam" id="PF13087">
    <property type="entry name" value="AAA_12"/>
    <property type="match status" value="1"/>
</dbReference>
<dbReference type="InterPro" id="IPR003593">
    <property type="entry name" value="AAA+_ATPase"/>
</dbReference>
<feature type="domain" description="AAA+ ATPase" evidence="6">
    <location>
        <begin position="483"/>
        <end position="774"/>
    </location>
</feature>
<dbReference type="SMART" id="SM00382">
    <property type="entry name" value="AAA"/>
    <property type="match status" value="4"/>
</dbReference>
<dbReference type="Gene3D" id="3.40.50.300">
    <property type="entry name" value="P-loop containing nucleotide triphosphate hydrolases"/>
    <property type="match status" value="5"/>
</dbReference>
<feature type="compositionally biased region" description="Basic and acidic residues" evidence="5">
    <location>
        <begin position="2030"/>
        <end position="2039"/>
    </location>
</feature>
<dbReference type="CDD" id="cd18808">
    <property type="entry name" value="SF1_C_Upf1"/>
    <property type="match status" value="1"/>
</dbReference>
<feature type="domain" description="AAA+ ATPase" evidence="6">
    <location>
        <begin position="1739"/>
        <end position="1876"/>
    </location>
</feature>
<sequence>MATSLEGSRRSSKLRKRLKDILAGTTLVCSSREAQLFFEALDEHDAKAQCAEELVASRHGMEALRLSVRLDTSDAFIRDHAVKTIAFVTDPTLELLVGGLLRTKLMLVLLEPPTFWTALLGLFLDRKLDVTYHEAFGRLVHGIVTCPEFAGESYTSAVQLIVQMKVLEDSQLSSVRDLARKIEHGLGIRLGTAQEQADFPNGGRHDNDFANFRDIAIYPTPDEFQTTARPFLRQAAYAFTVEDSSRAEVHLDNQYRLLREDMLGEIRNEMQICLGQKKGRRSALILGPLYVVALELGDDRKGHKSVLAVKFRKDIPQLKGLTVEKRKKYLAHNNRFLKHNSFGALLRGDEVCGFACLERDESAICHNTIHLRFEDSLPLSRALTAFKQPGDLQFVLVDAPVFAYKPVLEQLKQCRGSPLLDILLGNEKQVTDSQNTTANTPGLRILARDLLKSKNPAAILQNLGIAVTALDQCQTEAIAHAICRSVTLIHGPPGTGKSFTGSIIAMIIYKLTKLRVLVMSYTNHATDQFITDLRGIEAVWDMDLSTRQQHQRRWLDALIRERVESVCEQTGQYDANQTKLDALFKDKKAEAIRSSRIIACTTTGAAMFAAQIEAAQPDFVIYEEAGEIQECHTLTSMRDSVKQAVFIGDHKQLRPKVNNYALTVERGDGYDFNVSMFERLILHGFPHTTLRAQHRMHPKISAFARALTYPDLQDGPKTDKRPSIRGLQDRVIFVNHDQPETHMADLTDRRDPSQKGSKENRFEASMVLRIVKYLVQQGYGTGDMVVLTPYLGQLRLLRERLQEENDPVLNDMDASSLTQAGLLTAAASKVKKAPLRLATIDNYQGEESDIVIASLTRGNDRGDIGFMASPERLNVLITRSRCSLILLGNMETFQKSKAREVWGKFFELLKNNGHLYDGLPVVCDRHPARTSSLAMPADFDKSCPDGGCAEPCGELLRCKVHKCVRRCHRVSEHIQMHCTQVVERKCDKGHITSILCHNREKLCRVCLEENAERERKRKQQEEMAKRDLDLEKQRLSRQEAYRRQLKEMDDEILHQRRQMKYMNDEVEEKKTLAQRQKDLADLKATHQRMKLQKQKQENQRGSHPAKDAGKPTKKAGSPGADNDMAPADSAQAEWDHLKRFEGAQSDELDDLMSMIGLESVKAEFLSIKNTVDTKLRQNVSLATQRFSCTLLGNPGTGKTTVARLYAKFLTTLGVIPGAAFVETTGSKLANGGVSGCEKLIQSVLNDGGGAVFIDETYQLTSGNSPGGAAVLDYLLPEVENLTGKIVFVLAGYSKQMESFFAHNPGLPSRFPIEMRFEDYSDDELRKILALKVDKQYQGQMKCEEGLSGLYCRIVARRIGRGRGRDGFGNARTVENALAVVAKRQGVRISHARKAGHKPDDLLFTKEDLIGPEPQEALRKSKGWTELSQLTGLGSVKQAVRALVDCIRQNYQREMAEESLIEFSLNKVFLGNPGTGKTTVAKLYGQILVDLGLLSKGEVIIKNPSDFVGGALGQSEQQTKGILASSVGKVLVLDEAYALYGGATSQGGQGDPYKTAVIDTIVAEVQSVPGEDRCVLLLGYRDQLEVMFQNVNPGLSRRFPIASGFVFDDFTDAELRAILDLRLRKQSYEATGQGKEVAMDMLRRARNRPNFGNAGEIDIILNDAKARHQARFSKGETRSANQLEAVDFDEDFNRTKHAATNIKQLFRGTVGSEEIVAKLQEFQRTVQAMKELEMDPKENIPFNFIFKGPPGTGKTTTAKKMGKIFYDLGFLASAQVVECTVTDIVGQYVGQTGPKVLQMLDKALGKVCFLDEAYRLAEGPFAKEAIDEIVDAITKEKYHKKLVIVLAGYERDMERLMSVNEGLTSRFPEVFNFRGLSAAEGIALLTQTLAKQRTKLKERSKDNELILDALESPTAQLQAELSILFSQLSAGPSWANARDVLELGKSMFNAALSEVEPSSRCLVVTEHIIKNELQKLLKKRQPTKQAEHSLQSALNALSTGESEPSIKPSRCQQAPATENLASRSVSISTTKKMEAQKLESLEQSGGEVAAPSPPGSAQHIVQRDAGVSDEVWEQLQRDQQAEHEREQEYQALLAAKEDAAEEAEYDEIVRRLVEEDERRKKEEAMRKKLLEMGACPMGYHWIKQSGGYRCAGGSHFMSESQLEGMASDS</sequence>
<dbReference type="FunFam" id="1.10.8.60:FF:000160">
    <property type="entry name" value="WGS project CABT00000000 data, contig 2.55"/>
    <property type="match status" value="1"/>
</dbReference>
<dbReference type="GO" id="GO:0004386">
    <property type="term" value="F:helicase activity"/>
    <property type="evidence" value="ECO:0007669"/>
    <property type="project" value="InterPro"/>
</dbReference>
<feature type="domain" description="AAA+ ATPase" evidence="6">
    <location>
        <begin position="1184"/>
        <end position="1318"/>
    </location>
</feature>
<dbReference type="InterPro" id="IPR050773">
    <property type="entry name" value="CbxX/CfxQ_RuBisCO_ESX"/>
</dbReference>
<dbReference type="InParanoid" id="A0A136J1F3"/>
<feature type="region of interest" description="Disordered" evidence="5">
    <location>
        <begin position="1979"/>
        <end position="2060"/>
    </location>
</feature>
<dbReference type="FunFam" id="3.40.50.300:FF:001660">
    <property type="entry name" value="NF-X1 finger and helicase protein, putative"/>
    <property type="match status" value="1"/>
</dbReference>
<keyword evidence="4" id="KW-0067">ATP-binding</keyword>
<keyword evidence="3" id="KW-0378">Hydrolase</keyword>
<dbReference type="GO" id="GO:0005524">
    <property type="term" value="F:ATP binding"/>
    <property type="evidence" value="ECO:0007669"/>
    <property type="project" value="UniProtKB-KW"/>
</dbReference>
<evidence type="ECO:0000259" key="6">
    <source>
        <dbReference type="SMART" id="SM00382"/>
    </source>
</evidence>
<dbReference type="InterPro" id="IPR003959">
    <property type="entry name" value="ATPase_AAA_core"/>
</dbReference>
<dbReference type="InterPro" id="IPR027417">
    <property type="entry name" value="P-loop_NTPase"/>
</dbReference>
<evidence type="ECO:0000256" key="2">
    <source>
        <dbReference type="ARBA" id="ARBA00022741"/>
    </source>
</evidence>
<dbReference type="FunFam" id="1.10.8.60:FF:000159">
    <property type="entry name" value="p-loop containing nucleoside triphosphate hydrolase protein"/>
    <property type="match status" value="1"/>
</dbReference>